<accession>M4BHW2</accession>
<reference evidence="2" key="2">
    <citation type="submission" date="2015-06" db="UniProtKB">
        <authorList>
            <consortium name="EnsemblProtists"/>
        </authorList>
    </citation>
    <scope>IDENTIFICATION</scope>
    <source>
        <strain evidence="2">Emoy2</strain>
    </source>
</reference>
<proteinExistence type="predicted"/>
<feature type="compositionally biased region" description="Low complexity" evidence="1">
    <location>
        <begin position="10"/>
        <end position="28"/>
    </location>
</feature>
<name>M4BHW2_HYAAE</name>
<dbReference type="InParanoid" id="M4BHW2"/>
<dbReference type="VEuPathDB" id="FungiDB:HpaG805988"/>
<evidence type="ECO:0000313" key="2">
    <source>
        <dbReference type="EnsemblProtists" id="HpaP805988"/>
    </source>
</evidence>
<evidence type="ECO:0000313" key="3">
    <source>
        <dbReference type="Proteomes" id="UP000011713"/>
    </source>
</evidence>
<sequence>MSAAGDSLPAASSTQSAAVAAVGSCGSAPRGLEDYELELIYSGESDGDTGSTKTAAKTEPGVAETEPSKLGSRSAMSYF</sequence>
<evidence type="ECO:0000256" key="1">
    <source>
        <dbReference type="SAM" id="MobiDB-lite"/>
    </source>
</evidence>
<reference evidence="3" key="1">
    <citation type="journal article" date="2010" name="Science">
        <title>Signatures of adaptation to obligate biotrophy in the Hyaloperonospora arabidopsidis genome.</title>
        <authorList>
            <person name="Baxter L."/>
            <person name="Tripathy S."/>
            <person name="Ishaque N."/>
            <person name="Boot N."/>
            <person name="Cabral A."/>
            <person name="Kemen E."/>
            <person name="Thines M."/>
            <person name="Ah-Fong A."/>
            <person name="Anderson R."/>
            <person name="Badejoko W."/>
            <person name="Bittner-Eddy P."/>
            <person name="Boore J.L."/>
            <person name="Chibucos M.C."/>
            <person name="Coates M."/>
            <person name="Dehal P."/>
            <person name="Delehaunty K."/>
            <person name="Dong S."/>
            <person name="Downton P."/>
            <person name="Dumas B."/>
            <person name="Fabro G."/>
            <person name="Fronick C."/>
            <person name="Fuerstenberg S.I."/>
            <person name="Fulton L."/>
            <person name="Gaulin E."/>
            <person name="Govers F."/>
            <person name="Hughes L."/>
            <person name="Humphray S."/>
            <person name="Jiang R.H."/>
            <person name="Judelson H."/>
            <person name="Kamoun S."/>
            <person name="Kyung K."/>
            <person name="Meijer H."/>
            <person name="Minx P."/>
            <person name="Morris P."/>
            <person name="Nelson J."/>
            <person name="Phuntumart V."/>
            <person name="Qutob D."/>
            <person name="Rehmany A."/>
            <person name="Rougon-Cardoso A."/>
            <person name="Ryden P."/>
            <person name="Torto-Alalibo T."/>
            <person name="Studholme D."/>
            <person name="Wang Y."/>
            <person name="Win J."/>
            <person name="Wood J."/>
            <person name="Clifton S.W."/>
            <person name="Rogers J."/>
            <person name="Van den Ackerveken G."/>
            <person name="Jones J.D."/>
            <person name="McDowell J.M."/>
            <person name="Beynon J."/>
            <person name="Tyler B.M."/>
        </authorList>
    </citation>
    <scope>NUCLEOTIDE SEQUENCE [LARGE SCALE GENOMIC DNA]</scope>
    <source>
        <strain evidence="3">Emoy2</strain>
    </source>
</reference>
<dbReference type="EnsemblProtists" id="HpaT805988">
    <property type="protein sequence ID" value="HpaP805988"/>
    <property type="gene ID" value="HpaG805988"/>
</dbReference>
<dbReference type="Proteomes" id="UP000011713">
    <property type="component" value="Unassembled WGS sequence"/>
</dbReference>
<protein>
    <submittedName>
        <fullName evidence="2">Uncharacterized protein</fullName>
    </submittedName>
</protein>
<organism evidence="2 3">
    <name type="scientific">Hyaloperonospora arabidopsidis (strain Emoy2)</name>
    <name type="common">Downy mildew agent</name>
    <name type="synonym">Peronospora arabidopsidis</name>
    <dbReference type="NCBI Taxonomy" id="559515"/>
    <lineage>
        <taxon>Eukaryota</taxon>
        <taxon>Sar</taxon>
        <taxon>Stramenopiles</taxon>
        <taxon>Oomycota</taxon>
        <taxon>Peronosporomycetes</taxon>
        <taxon>Peronosporales</taxon>
        <taxon>Peronosporaceae</taxon>
        <taxon>Hyaloperonospora</taxon>
    </lineage>
</organism>
<feature type="region of interest" description="Disordered" evidence="1">
    <location>
        <begin position="1"/>
        <end position="79"/>
    </location>
</feature>
<dbReference type="HOGENOM" id="CLU_2611156_0_0_1"/>
<dbReference type="AlphaFoldDB" id="M4BHW2"/>
<dbReference type="EMBL" id="JH598269">
    <property type="status" value="NOT_ANNOTATED_CDS"/>
    <property type="molecule type" value="Genomic_DNA"/>
</dbReference>
<keyword evidence="3" id="KW-1185">Reference proteome</keyword>